<dbReference type="AlphaFoldDB" id="A0AAV4TPK5"/>
<name>A0AAV4TPK5_CAEEX</name>
<evidence type="ECO:0000313" key="2">
    <source>
        <dbReference type="EMBL" id="GIY48508.1"/>
    </source>
</evidence>
<evidence type="ECO:0000313" key="3">
    <source>
        <dbReference type="Proteomes" id="UP001054945"/>
    </source>
</evidence>
<feature type="compositionally biased region" description="Polar residues" evidence="1">
    <location>
        <begin position="28"/>
        <end position="38"/>
    </location>
</feature>
<evidence type="ECO:0000256" key="1">
    <source>
        <dbReference type="SAM" id="MobiDB-lite"/>
    </source>
</evidence>
<gene>
    <name evidence="2" type="ORF">CEXT_611701</name>
</gene>
<proteinExistence type="predicted"/>
<sequence length="85" mass="9138">MTTFEGRIPTSLAPDNLANGTINVITDAYNPQNQADSNANEDEEIENSGKGSSQASYLTNPKSKQMQTDYFLPMAAAKGLSLILL</sequence>
<keyword evidence="3" id="KW-1185">Reference proteome</keyword>
<comment type="caution">
    <text evidence="2">The sequence shown here is derived from an EMBL/GenBank/DDBJ whole genome shotgun (WGS) entry which is preliminary data.</text>
</comment>
<organism evidence="2 3">
    <name type="scientific">Caerostris extrusa</name>
    <name type="common">Bark spider</name>
    <name type="synonym">Caerostris bankana</name>
    <dbReference type="NCBI Taxonomy" id="172846"/>
    <lineage>
        <taxon>Eukaryota</taxon>
        <taxon>Metazoa</taxon>
        <taxon>Ecdysozoa</taxon>
        <taxon>Arthropoda</taxon>
        <taxon>Chelicerata</taxon>
        <taxon>Arachnida</taxon>
        <taxon>Araneae</taxon>
        <taxon>Araneomorphae</taxon>
        <taxon>Entelegynae</taxon>
        <taxon>Araneoidea</taxon>
        <taxon>Araneidae</taxon>
        <taxon>Caerostris</taxon>
    </lineage>
</organism>
<accession>A0AAV4TPK5</accession>
<protein>
    <submittedName>
        <fullName evidence="2">Uncharacterized protein</fullName>
    </submittedName>
</protein>
<dbReference type="EMBL" id="BPLR01011719">
    <property type="protein sequence ID" value="GIY48508.1"/>
    <property type="molecule type" value="Genomic_DNA"/>
</dbReference>
<dbReference type="Proteomes" id="UP001054945">
    <property type="component" value="Unassembled WGS sequence"/>
</dbReference>
<reference evidence="2 3" key="1">
    <citation type="submission" date="2021-06" db="EMBL/GenBank/DDBJ databases">
        <title>Caerostris extrusa draft genome.</title>
        <authorList>
            <person name="Kono N."/>
            <person name="Arakawa K."/>
        </authorList>
    </citation>
    <scope>NUCLEOTIDE SEQUENCE [LARGE SCALE GENOMIC DNA]</scope>
</reference>
<feature type="compositionally biased region" description="Polar residues" evidence="1">
    <location>
        <begin position="49"/>
        <end position="60"/>
    </location>
</feature>
<feature type="region of interest" description="Disordered" evidence="1">
    <location>
        <begin position="28"/>
        <end position="60"/>
    </location>
</feature>